<keyword evidence="10" id="KW-0503">Monooxygenase</keyword>
<keyword evidence="4" id="KW-0997">Cell inner membrane</keyword>
<evidence type="ECO:0000256" key="6">
    <source>
        <dbReference type="ARBA" id="ARBA00022723"/>
    </source>
</evidence>
<dbReference type="GO" id="GO:0046872">
    <property type="term" value="F:metal ion binding"/>
    <property type="evidence" value="ECO:0007669"/>
    <property type="project" value="UniProtKB-KW"/>
</dbReference>
<feature type="domain" description="Fatty acid desaturase" evidence="13">
    <location>
        <begin position="112"/>
        <end position="336"/>
    </location>
</feature>
<dbReference type="GO" id="GO:0005886">
    <property type="term" value="C:plasma membrane"/>
    <property type="evidence" value="ECO:0007669"/>
    <property type="project" value="UniProtKB-SubCell"/>
</dbReference>
<reference evidence="14" key="1">
    <citation type="submission" date="2019-06" db="EMBL/GenBank/DDBJ databases">
        <authorList>
            <person name="Zheng W."/>
        </authorList>
    </citation>
    <scope>NUCLEOTIDE SEQUENCE</scope>
    <source>
        <strain evidence="14">QDHG01</strain>
    </source>
</reference>
<dbReference type="OrthoDB" id="507375at2759"/>
<dbReference type="Proteomes" id="UP000785679">
    <property type="component" value="Unassembled WGS sequence"/>
</dbReference>
<evidence type="ECO:0000256" key="11">
    <source>
        <dbReference type="ARBA" id="ARBA00023136"/>
    </source>
</evidence>
<feature type="transmembrane region" description="Helical" evidence="12">
    <location>
        <begin position="37"/>
        <end position="55"/>
    </location>
</feature>
<dbReference type="InterPro" id="IPR005804">
    <property type="entry name" value="FA_desaturase_dom"/>
</dbReference>
<feature type="transmembrane region" description="Helical" evidence="12">
    <location>
        <begin position="379"/>
        <end position="399"/>
    </location>
</feature>
<evidence type="ECO:0000256" key="4">
    <source>
        <dbReference type="ARBA" id="ARBA00022519"/>
    </source>
</evidence>
<evidence type="ECO:0000256" key="2">
    <source>
        <dbReference type="ARBA" id="ARBA00010823"/>
    </source>
</evidence>
<feature type="transmembrane region" description="Helical" evidence="12">
    <location>
        <begin position="247"/>
        <end position="266"/>
    </location>
</feature>
<keyword evidence="15" id="KW-1185">Reference proteome</keyword>
<evidence type="ECO:0000256" key="8">
    <source>
        <dbReference type="ARBA" id="ARBA00023002"/>
    </source>
</evidence>
<evidence type="ECO:0000256" key="1">
    <source>
        <dbReference type="ARBA" id="ARBA00004429"/>
    </source>
</evidence>
<sequence>MTDDIEGPATWSEIVPYFLPVVNVAFGLYFEFYHGNFFMYLWQIYVILPILDYALPVDNYNPSEARARIMEKDKRYLIPLYTMYFADLFTTIWFLIRISNGEIATTFGSLLFYAFCLAHIGGMNAVVGHELIHRRFILHKIAGVSAYGKMFYSHYFIQHVRAHHKMVATPYDASTSYLDEDVFRFWARAIPQGLREAWEFEVERVKQLEGYKQWWQQLLQNKILTMGAAQVAYISMIYLVFGTWTFIFHLFYSFFMVLLLEAVNYMEHYGLMRKKLDPANPNSAYESVKIIHSWNAPHRISNYIFFKLQRHSDHHANAYKPYQILESLAESPMLPSGYAVCLLLVTNPYMWKKVCNTIAVATNNGTKVPEEVHQTNERCILGTMCFTSILLSYVNFYLIGFS</sequence>
<gene>
    <name evidence="14" type="ORF">FGO68_gene7341</name>
</gene>
<evidence type="ECO:0000256" key="12">
    <source>
        <dbReference type="SAM" id="Phobius"/>
    </source>
</evidence>
<accession>A0A8J8NPZ8</accession>
<keyword evidence="5 12" id="KW-0812">Transmembrane</keyword>
<keyword evidence="7 12" id="KW-1133">Transmembrane helix</keyword>
<dbReference type="GO" id="GO:0006629">
    <property type="term" value="P:lipid metabolic process"/>
    <property type="evidence" value="ECO:0007669"/>
    <property type="project" value="InterPro"/>
</dbReference>
<feature type="transmembrane region" description="Helical" evidence="12">
    <location>
        <begin position="223"/>
        <end position="241"/>
    </location>
</feature>
<comment type="subcellular location">
    <subcellularLocation>
        <location evidence="1">Cell inner membrane</location>
        <topology evidence="1">Multi-pass membrane protein</topology>
    </subcellularLocation>
</comment>
<keyword evidence="8" id="KW-0560">Oxidoreductase</keyword>
<keyword evidence="11 12" id="KW-0472">Membrane</keyword>
<protein>
    <recommendedName>
        <fullName evidence="13">Fatty acid desaturase domain-containing protein</fullName>
    </recommendedName>
</protein>
<name>A0A8J8NPZ8_HALGN</name>
<evidence type="ECO:0000313" key="15">
    <source>
        <dbReference type="Proteomes" id="UP000785679"/>
    </source>
</evidence>
<proteinExistence type="inferred from homology"/>
<evidence type="ECO:0000256" key="7">
    <source>
        <dbReference type="ARBA" id="ARBA00022989"/>
    </source>
</evidence>
<keyword evidence="9" id="KW-0408">Iron</keyword>
<dbReference type="InterPro" id="IPR033885">
    <property type="entry name" value="AlkB/XylM"/>
</dbReference>
<keyword evidence="3" id="KW-1003">Cell membrane</keyword>
<feature type="transmembrane region" description="Helical" evidence="12">
    <location>
        <begin position="110"/>
        <end position="132"/>
    </location>
</feature>
<feature type="transmembrane region" description="Helical" evidence="12">
    <location>
        <begin position="76"/>
        <end position="98"/>
    </location>
</feature>
<evidence type="ECO:0000256" key="9">
    <source>
        <dbReference type="ARBA" id="ARBA00023004"/>
    </source>
</evidence>
<evidence type="ECO:0000256" key="10">
    <source>
        <dbReference type="ARBA" id="ARBA00023033"/>
    </source>
</evidence>
<keyword evidence="6" id="KW-0479">Metal-binding</keyword>
<evidence type="ECO:0000256" key="3">
    <source>
        <dbReference type="ARBA" id="ARBA00022475"/>
    </source>
</evidence>
<dbReference type="PANTHER" id="PTHR38674">
    <property type="entry name" value="ALKANE 1-MONOOXYGENASE 1"/>
    <property type="match status" value="1"/>
</dbReference>
<dbReference type="CDD" id="cd03512">
    <property type="entry name" value="Alkane-hydroxylase"/>
    <property type="match status" value="1"/>
</dbReference>
<comment type="caution">
    <text evidence="14">The sequence shown here is derived from an EMBL/GenBank/DDBJ whole genome shotgun (WGS) entry which is preliminary data.</text>
</comment>
<evidence type="ECO:0000259" key="13">
    <source>
        <dbReference type="Pfam" id="PF00487"/>
    </source>
</evidence>
<dbReference type="EMBL" id="RRYP01010865">
    <property type="protein sequence ID" value="TNV78115.1"/>
    <property type="molecule type" value="Genomic_DNA"/>
</dbReference>
<dbReference type="AlphaFoldDB" id="A0A8J8NPZ8"/>
<dbReference type="Pfam" id="PF00487">
    <property type="entry name" value="FA_desaturase"/>
    <property type="match status" value="1"/>
</dbReference>
<evidence type="ECO:0000256" key="5">
    <source>
        <dbReference type="ARBA" id="ARBA00022692"/>
    </source>
</evidence>
<organism evidence="14 15">
    <name type="scientific">Halteria grandinella</name>
    <dbReference type="NCBI Taxonomy" id="5974"/>
    <lineage>
        <taxon>Eukaryota</taxon>
        <taxon>Sar</taxon>
        <taxon>Alveolata</taxon>
        <taxon>Ciliophora</taxon>
        <taxon>Intramacronucleata</taxon>
        <taxon>Spirotrichea</taxon>
        <taxon>Stichotrichia</taxon>
        <taxon>Sporadotrichida</taxon>
        <taxon>Halteriidae</taxon>
        <taxon>Halteria</taxon>
    </lineage>
</organism>
<dbReference type="GO" id="GO:0004497">
    <property type="term" value="F:monooxygenase activity"/>
    <property type="evidence" value="ECO:0007669"/>
    <property type="project" value="UniProtKB-KW"/>
</dbReference>
<dbReference type="PANTHER" id="PTHR38674:SF1">
    <property type="entry name" value="ALKANE 1-MONOOXYGENASE 1"/>
    <property type="match status" value="1"/>
</dbReference>
<comment type="similarity">
    <text evidence="2">Belongs to the fatty acid desaturase type 1 family. AlkB subfamily.</text>
</comment>
<evidence type="ECO:0000313" key="14">
    <source>
        <dbReference type="EMBL" id="TNV78115.1"/>
    </source>
</evidence>